<protein>
    <recommendedName>
        <fullName evidence="4 11">Inositol oxygenase</fullName>
        <ecNumber evidence="4 11">1.13.99.1</ecNumber>
    </recommendedName>
    <alternativeName>
        <fullName evidence="11">Myo-inositol oxygenase</fullName>
    </alternativeName>
</protein>
<proteinExistence type="inferred from homology"/>
<dbReference type="PANTHER" id="PTHR12588">
    <property type="entry name" value="MYOINOSITOL OXYGENASE"/>
    <property type="match status" value="1"/>
</dbReference>
<dbReference type="PANTHER" id="PTHR12588:SF14">
    <property type="entry name" value="INOSITOL OXYGENASE 2"/>
    <property type="match status" value="1"/>
</dbReference>
<gene>
    <name evidence="13" type="ORF">TCM_037735</name>
</gene>
<evidence type="ECO:0000256" key="7">
    <source>
        <dbReference type="ARBA" id="ARBA00022723"/>
    </source>
</evidence>
<evidence type="ECO:0000313" key="14">
    <source>
        <dbReference type="Proteomes" id="UP000026915"/>
    </source>
</evidence>
<dbReference type="GO" id="GO:0019310">
    <property type="term" value="P:inositol catabolic process"/>
    <property type="evidence" value="ECO:0007669"/>
    <property type="project" value="UniProtKB-UniRule"/>
</dbReference>
<dbReference type="Gramene" id="EOY30576">
    <property type="protein sequence ID" value="EOY30576"/>
    <property type="gene ID" value="TCM_037735"/>
</dbReference>
<evidence type="ECO:0000256" key="2">
    <source>
        <dbReference type="ARBA" id="ARBA00005167"/>
    </source>
</evidence>
<organism evidence="13 14">
    <name type="scientific">Theobroma cacao</name>
    <name type="common">Cacao</name>
    <name type="synonym">Cocoa</name>
    <dbReference type="NCBI Taxonomy" id="3641"/>
    <lineage>
        <taxon>Eukaryota</taxon>
        <taxon>Viridiplantae</taxon>
        <taxon>Streptophyta</taxon>
        <taxon>Embryophyta</taxon>
        <taxon>Tracheophyta</taxon>
        <taxon>Spermatophyta</taxon>
        <taxon>Magnoliopsida</taxon>
        <taxon>eudicotyledons</taxon>
        <taxon>Gunneridae</taxon>
        <taxon>Pentapetalae</taxon>
        <taxon>rosids</taxon>
        <taxon>malvids</taxon>
        <taxon>Malvales</taxon>
        <taxon>Malvaceae</taxon>
        <taxon>Byttnerioideae</taxon>
        <taxon>Theobroma</taxon>
    </lineage>
</organism>
<evidence type="ECO:0000256" key="9">
    <source>
        <dbReference type="ARBA" id="ARBA00023004"/>
    </source>
</evidence>
<dbReference type="Pfam" id="PF05153">
    <property type="entry name" value="MIOX"/>
    <property type="match status" value="1"/>
</dbReference>
<keyword evidence="8 11" id="KW-0560">Oxidoreductase</keyword>
<keyword evidence="5 11" id="KW-0963">Cytoplasm</keyword>
<dbReference type="UniPathway" id="UPA00111">
    <property type="reaction ID" value="UER00527"/>
</dbReference>
<evidence type="ECO:0000256" key="4">
    <source>
        <dbReference type="ARBA" id="ARBA00011919"/>
    </source>
</evidence>
<sequence length="100" mass="11765">MVMDFVKMLCRNYNNADCSRQETVKEFYGQKHIKSLTKHLTFLSKMRQEYSDMNRAEISIWECCEILNTIVDDSDPDLDEPQIQHALQSADSRRHQKGLP</sequence>
<comment type="cofactor">
    <cofactor evidence="10 11">
        <name>Fe cation</name>
        <dbReference type="ChEBI" id="CHEBI:24875"/>
    </cofactor>
    <text evidence="10 11">Binds 2 iron ions per subunit.</text>
</comment>
<evidence type="ECO:0000256" key="8">
    <source>
        <dbReference type="ARBA" id="ARBA00023002"/>
    </source>
</evidence>
<feature type="binding site" evidence="10">
    <location>
        <position position="85"/>
    </location>
    <ligand>
        <name>Fe cation</name>
        <dbReference type="ChEBI" id="CHEBI:24875"/>
        <label>1</label>
    </ligand>
</feature>
<dbReference type="eggNOG" id="KOG1573">
    <property type="taxonomic scope" value="Eukaryota"/>
</dbReference>
<dbReference type="SUPFAM" id="SSF109604">
    <property type="entry name" value="HD-domain/PDEase-like"/>
    <property type="match status" value="1"/>
</dbReference>
<comment type="similarity">
    <text evidence="3 11">Belongs to the myo-inositol oxygenase family.</text>
</comment>
<keyword evidence="9 10" id="KW-0408">Iron</keyword>
<dbReference type="OMA" id="EISIWEC"/>
<comment type="subcellular location">
    <subcellularLocation>
        <location evidence="1 11">Cytoplasm</location>
    </subcellularLocation>
</comment>
<dbReference type="Proteomes" id="UP000026915">
    <property type="component" value="Chromosome 9"/>
</dbReference>
<dbReference type="AlphaFoldDB" id="A0A061GM13"/>
<dbReference type="GO" id="GO:0019853">
    <property type="term" value="P:L-ascorbic acid biosynthetic process"/>
    <property type="evidence" value="ECO:0007669"/>
    <property type="project" value="UniProtKB-KW"/>
</dbReference>
<name>A0A061GM13_THECC</name>
<comment type="pathway">
    <text evidence="2 11">Polyol metabolism; myo-inositol degradation into D-glucuronate; D-glucuronate from myo-inositol: step 1/1.</text>
</comment>
<dbReference type="GO" id="GO:0050113">
    <property type="term" value="F:inositol oxygenase activity"/>
    <property type="evidence" value="ECO:0007669"/>
    <property type="project" value="UniProtKB-UniRule"/>
</dbReference>
<evidence type="ECO:0000256" key="3">
    <source>
        <dbReference type="ARBA" id="ARBA00005286"/>
    </source>
</evidence>
<keyword evidence="14" id="KW-1185">Reference proteome</keyword>
<reference evidence="13 14" key="1">
    <citation type="journal article" date="2013" name="Genome Biol.">
        <title>The genome sequence of the most widely cultivated cacao type and its use to identify candidate genes regulating pod color.</title>
        <authorList>
            <person name="Motamayor J.C."/>
            <person name="Mockaitis K."/>
            <person name="Schmutz J."/>
            <person name="Haiminen N."/>
            <person name="Iii D.L."/>
            <person name="Cornejo O."/>
            <person name="Findley S.D."/>
            <person name="Zheng P."/>
            <person name="Utro F."/>
            <person name="Royaert S."/>
            <person name="Saski C."/>
            <person name="Jenkins J."/>
            <person name="Podicheti R."/>
            <person name="Zhao M."/>
            <person name="Scheffler B.E."/>
            <person name="Stack J.C."/>
            <person name="Feltus F.A."/>
            <person name="Mustiga G.M."/>
            <person name="Amores F."/>
            <person name="Phillips W."/>
            <person name="Marelli J.P."/>
            <person name="May G.D."/>
            <person name="Shapiro H."/>
            <person name="Ma J."/>
            <person name="Bustamante C.D."/>
            <person name="Schnell R.J."/>
            <person name="Main D."/>
            <person name="Gilbert D."/>
            <person name="Parida L."/>
            <person name="Kuhn D.N."/>
        </authorList>
    </citation>
    <scope>NUCLEOTIDE SEQUENCE [LARGE SCALE GENOMIC DNA]</scope>
    <source>
        <strain evidence="14">cv. Matina 1-6</strain>
    </source>
</reference>
<dbReference type="InterPro" id="IPR007828">
    <property type="entry name" value="Inositol_oxygenase"/>
</dbReference>
<dbReference type="EMBL" id="CM001887">
    <property type="protein sequence ID" value="EOY30576.1"/>
    <property type="molecule type" value="Genomic_DNA"/>
</dbReference>
<dbReference type="EC" id="1.13.99.1" evidence="4 11"/>
<keyword evidence="6" id="KW-0060">Ascorbate biosynthesis</keyword>
<evidence type="ECO:0000256" key="10">
    <source>
        <dbReference type="PIRSR" id="PIRSR607828-2"/>
    </source>
</evidence>
<dbReference type="HOGENOM" id="CLU_2311286_0_0_1"/>
<evidence type="ECO:0000256" key="11">
    <source>
        <dbReference type="RuleBase" id="RU367039"/>
    </source>
</evidence>
<dbReference type="GO" id="GO:0005737">
    <property type="term" value="C:cytoplasm"/>
    <property type="evidence" value="ECO:0007669"/>
    <property type="project" value="UniProtKB-SubCell"/>
</dbReference>
<dbReference type="GO" id="GO:0005506">
    <property type="term" value="F:iron ion binding"/>
    <property type="evidence" value="ECO:0007669"/>
    <property type="project" value="InterPro"/>
</dbReference>
<evidence type="ECO:0000256" key="12">
    <source>
        <dbReference type="SAM" id="MobiDB-lite"/>
    </source>
</evidence>
<dbReference type="InParanoid" id="A0A061GM13"/>
<accession>A0A061GM13</accession>
<evidence type="ECO:0000256" key="5">
    <source>
        <dbReference type="ARBA" id="ARBA00022490"/>
    </source>
</evidence>
<comment type="catalytic activity">
    <reaction evidence="11">
        <text>myo-inositol + O2 = D-glucuronate + H2O + H(+)</text>
        <dbReference type="Rhea" id="RHEA:23696"/>
        <dbReference type="ChEBI" id="CHEBI:15377"/>
        <dbReference type="ChEBI" id="CHEBI:15378"/>
        <dbReference type="ChEBI" id="CHEBI:15379"/>
        <dbReference type="ChEBI" id="CHEBI:17268"/>
        <dbReference type="ChEBI" id="CHEBI:58720"/>
        <dbReference type="EC" id="1.13.99.1"/>
    </reaction>
</comment>
<feature type="region of interest" description="Disordered" evidence="12">
    <location>
        <begin position="75"/>
        <end position="100"/>
    </location>
</feature>
<evidence type="ECO:0000256" key="1">
    <source>
        <dbReference type="ARBA" id="ARBA00004496"/>
    </source>
</evidence>
<evidence type="ECO:0000256" key="6">
    <source>
        <dbReference type="ARBA" id="ARBA00022644"/>
    </source>
</evidence>
<keyword evidence="7 10" id="KW-0479">Metal-binding</keyword>
<evidence type="ECO:0000313" key="13">
    <source>
        <dbReference type="EMBL" id="EOY30576.1"/>
    </source>
</evidence>